<dbReference type="Gene3D" id="3.40.640.10">
    <property type="entry name" value="Type I PLP-dependent aspartate aminotransferase-like (Major domain)"/>
    <property type="match status" value="1"/>
</dbReference>
<dbReference type="Gene3D" id="3.90.1200.10">
    <property type="match status" value="1"/>
</dbReference>
<evidence type="ECO:0000313" key="5">
    <source>
        <dbReference type="EMBL" id="APF41024.1"/>
    </source>
</evidence>
<comment type="similarity">
    <text evidence="1">Belongs to the class-III pyridoxal-phosphate-dependent aminotransferase family.</text>
</comment>
<protein>
    <recommendedName>
        <fullName evidence="4">Aminoglycoside phosphotransferase domain-containing protein</fullName>
    </recommendedName>
</protein>
<feature type="domain" description="Aminoglycoside phosphotransferase" evidence="4">
    <location>
        <begin position="32"/>
        <end position="265"/>
    </location>
</feature>
<dbReference type="Pfam" id="PF01636">
    <property type="entry name" value="APH"/>
    <property type="match status" value="1"/>
</dbReference>
<dbReference type="InterPro" id="IPR005814">
    <property type="entry name" value="Aminotrans_3"/>
</dbReference>
<dbReference type="InterPro" id="IPR002575">
    <property type="entry name" value="Aminoglycoside_PTrfase"/>
</dbReference>
<dbReference type="EMBL" id="CP018135">
    <property type="protein sequence ID" value="APF41024.1"/>
    <property type="molecule type" value="Genomic_DNA"/>
</dbReference>
<reference evidence="5 6" key="1">
    <citation type="submission" date="2016-11" db="EMBL/GenBank/DDBJ databases">
        <title>Genome sequencing of Zhihengliuella aestuarii B18 antagonistic to Plasmodiophora brassicae.</title>
        <authorList>
            <person name="Luo Y."/>
        </authorList>
    </citation>
    <scope>NUCLEOTIDE SEQUENCE [LARGE SCALE GENOMIC DNA]</scope>
    <source>
        <strain evidence="5 6">B18</strain>
    </source>
</reference>
<dbReference type="SUPFAM" id="SSF53383">
    <property type="entry name" value="PLP-dependent transferases"/>
    <property type="match status" value="1"/>
</dbReference>
<dbReference type="PANTHER" id="PTHR45688">
    <property type="match status" value="1"/>
</dbReference>
<dbReference type="GO" id="GO:0030170">
    <property type="term" value="F:pyridoxal phosphate binding"/>
    <property type="evidence" value="ECO:0007669"/>
    <property type="project" value="InterPro"/>
</dbReference>
<dbReference type="KEGG" id="nae:BHE16_08455"/>
<dbReference type="InterPro" id="IPR015422">
    <property type="entry name" value="PyrdxlP-dep_Trfase_small"/>
</dbReference>
<keyword evidence="2" id="KW-0663">Pyridoxal phosphate</keyword>
<dbReference type="InterPro" id="IPR049704">
    <property type="entry name" value="Aminotrans_3_PPA_site"/>
</dbReference>
<evidence type="ECO:0000259" key="4">
    <source>
        <dbReference type="Pfam" id="PF01636"/>
    </source>
</evidence>
<dbReference type="STRING" id="556325.BHE16_08455"/>
<dbReference type="PANTHER" id="PTHR45688:SF13">
    <property type="entry name" value="ALANINE--GLYOXYLATE AMINOTRANSFERASE 2-LIKE"/>
    <property type="match status" value="1"/>
</dbReference>
<dbReference type="SUPFAM" id="SSF56112">
    <property type="entry name" value="Protein kinase-like (PK-like)"/>
    <property type="match status" value="1"/>
</dbReference>
<keyword evidence="6" id="KW-1185">Reference proteome</keyword>
<sequence length="1026" mass="111636">MEALAGLRRPNVTVELAQTIAQQYFGVTAVSVTELGSNQDRNFLLHELDGKQSVLKIDNAAFPLVEIEVQNDALGACVAAGVPVANVIRGTDGVAIRTIVDIDGTEHFARRFQFVPGTSLLDAQYLSAVMMQQVGALSGKVSAALKNFAHPGLHRSTQWDLRRAVEVSESLLDSIDDGARRERVRAALKAAQRILGQLGELPVQAVHGDITDDNIMWGGPQQSDQLTLLDFGDVSTGWRVAELATTLSSLLQHTAERPLDVLVAARAFHQQQALTSSEVSALWPLVVLRACVLVTSGAKQLELEADNDYAAERIEGEWRIFDEATRYPLDVMRAATRAALHVQISETELAEQAANPSAQTSGNDAQGRTAADSGPFSFPKKKRFKALEGSLLEAPVTLHRLDFSAESPLMDDGVWLEKGAEQRLIREKLASIAEESGEQGVYLPYARERLTRSRVNSVDAPSTIPFGLEAYFTSRTRFFAPFEGVVSLPPTTMETKDEQQVVLTANDGTRLILEGLTKLPHAGTVSAGELLGRVASSDFVNLNRVRILWVSSRATSRIPFVGGGELAPAYEQLTIDPAPLLGLPREEERPDAAIEQDRRNRVSSSAQERYYVNPPEFERGWKHHLVDTNGRTYVDLVNNVAGLGHSHPKVTAAAQKQLSLLNTNSRFLYRQLAEYSERLIEKAPNSLDTVLFVNSGTEAVDLALRLAWAATGRKTIISLREAYHGWSIGADAVTTSTYDNPNALNSRPDWVHVADVPNPLRGKHTGPDAETYYATELADTLKQLDAQGKPVAGFICESVLGNAGGVLLPEGYLREVYAKVRGAGGLCIADEVQVGFGRMGQGFWGFNLQGVRPDIITIAKPMGNGFPIGAVITTRAIAESLGNEGMFFSSAGGSPLSCAVGLAVLDAMDEDKILENVTEVGDYFKERLEALMAKHPLIGFVHGAGLYLGVELVRDRETLEPAKEETMEVCERMLNLGVIVQPTSERQNVLKIKPPLCIDRESVDFVIDAFDQVLSEVVATFPPAKV</sequence>
<evidence type="ECO:0000256" key="3">
    <source>
        <dbReference type="SAM" id="MobiDB-lite"/>
    </source>
</evidence>
<dbReference type="Pfam" id="PF00202">
    <property type="entry name" value="Aminotran_3"/>
    <property type="match status" value="1"/>
</dbReference>
<feature type="region of interest" description="Disordered" evidence="3">
    <location>
        <begin position="350"/>
        <end position="377"/>
    </location>
</feature>
<dbReference type="InterPro" id="IPR011009">
    <property type="entry name" value="Kinase-like_dom_sf"/>
</dbReference>
<dbReference type="Gene3D" id="3.90.1150.10">
    <property type="entry name" value="Aspartate Aminotransferase, domain 1"/>
    <property type="match status" value="1"/>
</dbReference>
<evidence type="ECO:0000256" key="1">
    <source>
        <dbReference type="ARBA" id="ARBA00008954"/>
    </source>
</evidence>
<evidence type="ECO:0000313" key="6">
    <source>
        <dbReference type="Proteomes" id="UP000183530"/>
    </source>
</evidence>
<dbReference type="AlphaFoldDB" id="A0A1L2ZNS1"/>
<evidence type="ECO:0000256" key="2">
    <source>
        <dbReference type="ARBA" id="ARBA00022898"/>
    </source>
</evidence>
<dbReference type="InterPro" id="IPR015421">
    <property type="entry name" value="PyrdxlP-dep_Trfase_major"/>
</dbReference>
<dbReference type="Proteomes" id="UP000183530">
    <property type="component" value="Chromosome"/>
</dbReference>
<dbReference type="PROSITE" id="PS00600">
    <property type="entry name" value="AA_TRANSFER_CLASS_3"/>
    <property type="match status" value="1"/>
</dbReference>
<dbReference type="GO" id="GO:0008483">
    <property type="term" value="F:transaminase activity"/>
    <property type="evidence" value="ECO:0007669"/>
    <property type="project" value="InterPro"/>
</dbReference>
<organism evidence="5 6">
    <name type="scientific">Neomicrococcus aestuarii</name>
    <dbReference type="NCBI Taxonomy" id="556325"/>
    <lineage>
        <taxon>Bacteria</taxon>
        <taxon>Bacillati</taxon>
        <taxon>Actinomycetota</taxon>
        <taxon>Actinomycetes</taxon>
        <taxon>Micrococcales</taxon>
        <taxon>Micrococcaceae</taxon>
        <taxon>Neomicrococcus</taxon>
    </lineage>
</organism>
<dbReference type="NCBIfam" id="NF004800">
    <property type="entry name" value="PRK06149.1"/>
    <property type="match status" value="1"/>
</dbReference>
<dbReference type="InterPro" id="IPR015424">
    <property type="entry name" value="PyrdxlP-dep_Trfase"/>
</dbReference>
<dbReference type="CDD" id="cd00610">
    <property type="entry name" value="OAT_like"/>
    <property type="match status" value="1"/>
</dbReference>
<accession>A0A1L2ZNS1</accession>
<name>A0A1L2ZNS1_9MICC</name>
<dbReference type="RefSeq" id="WP_071894501.1">
    <property type="nucleotide sequence ID" value="NZ_CP018135.1"/>
</dbReference>
<feature type="compositionally biased region" description="Polar residues" evidence="3">
    <location>
        <begin position="354"/>
        <end position="366"/>
    </location>
</feature>
<dbReference type="OrthoDB" id="9801834at2"/>
<gene>
    <name evidence="5" type="ORF">BHE16_08455</name>
</gene>
<proteinExistence type="inferred from homology"/>